<evidence type="ECO:0000256" key="1">
    <source>
        <dbReference type="ARBA" id="ARBA00022737"/>
    </source>
</evidence>
<dbReference type="Pfam" id="PF12796">
    <property type="entry name" value="Ank_2"/>
    <property type="match status" value="1"/>
</dbReference>
<protein>
    <submittedName>
        <fullName evidence="5">Serine/threonine protein kinase</fullName>
    </submittedName>
</protein>
<dbReference type="SMART" id="SM00220">
    <property type="entry name" value="S_TKc"/>
    <property type="match status" value="1"/>
</dbReference>
<dbReference type="Gene3D" id="1.25.40.20">
    <property type="entry name" value="Ankyrin repeat-containing domain"/>
    <property type="match status" value="2"/>
</dbReference>
<dbReference type="PANTHER" id="PTHR24198:SF165">
    <property type="entry name" value="ANKYRIN REPEAT-CONTAINING PROTEIN-RELATED"/>
    <property type="match status" value="1"/>
</dbReference>
<evidence type="ECO:0000256" key="3">
    <source>
        <dbReference type="SAM" id="MobiDB-lite"/>
    </source>
</evidence>
<dbReference type="GO" id="GO:0004674">
    <property type="term" value="F:protein serine/threonine kinase activity"/>
    <property type="evidence" value="ECO:0007669"/>
    <property type="project" value="UniProtKB-KW"/>
</dbReference>
<gene>
    <name evidence="5" type="ORF">B0T25DRAFT_293308</name>
</gene>
<dbReference type="Pfam" id="PF00069">
    <property type="entry name" value="Pkinase"/>
    <property type="match status" value="1"/>
</dbReference>
<proteinExistence type="predicted"/>
<organism evidence="5 6">
    <name type="scientific">Lasiosphaeria hispida</name>
    <dbReference type="NCBI Taxonomy" id="260671"/>
    <lineage>
        <taxon>Eukaryota</taxon>
        <taxon>Fungi</taxon>
        <taxon>Dikarya</taxon>
        <taxon>Ascomycota</taxon>
        <taxon>Pezizomycotina</taxon>
        <taxon>Sordariomycetes</taxon>
        <taxon>Sordariomycetidae</taxon>
        <taxon>Sordariales</taxon>
        <taxon>Lasiosphaeriaceae</taxon>
        <taxon>Lasiosphaeria</taxon>
    </lineage>
</organism>
<accession>A0AAJ0HCG4</accession>
<dbReference type="SUPFAM" id="SSF48403">
    <property type="entry name" value="Ankyrin repeat"/>
    <property type="match status" value="2"/>
</dbReference>
<dbReference type="SUPFAM" id="SSF56112">
    <property type="entry name" value="Protein kinase-like (PK-like)"/>
    <property type="match status" value="1"/>
</dbReference>
<dbReference type="InterPro" id="IPR011009">
    <property type="entry name" value="Kinase-like_dom_sf"/>
</dbReference>
<dbReference type="InterPro" id="IPR000719">
    <property type="entry name" value="Prot_kinase_dom"/>
</dbReference>
<dbReference type="EMBL" id="JAUIQD010000006">
    <property type="protein sequence ID" value="KAK3347038.1"/>
    <property type="molecule type" value="Genomic_DNA"/>
</dbReference>
<dbReference type="SMART" id="SM00248">
    <property type="entry name" value="ANK"/>
    <property type="match status" value="5"/>
</dbReference>
<reference evidence="5" key="1">
    <citation type="journal article" date="2023" name="Mol. Phylogenet. Evol.">
        <title>Genome-scale phylogeny and comparative genomics of the fungal order Sordariales.</title>
        <authorList>
            <person name="Hensen N."/>
            <person name="Bonometti L."/>
            <person name="Westerberg I."/>
            <person name="Brannstrom I.O."/>
            <person name="Guillou S."/>
            <person name="Cros-Aarteil S."/>
            <person name="Calhoun S."/>
            <person name="Haridas S."/>
            <person name="Kuo A."/>
            <person name="Mondo S."/>
            <person name="Pangilinan J."/>
            <person name="Riley R."/>
            <person name="LaButti K."/>
            <person name="Andreopoulos B."/>
            <person name="Lipzen A."/>
            <person name="Chen C."/>
            <person name="Yan M."/>
            <person name="Daum C."/>
            <person name="Ng V."/>
            <person name="Clum A."/>
            <person name="Steindorff A."/>
            <person name="Ohm R.A."/>
            <person name="Martin F."/>
            <person name="Silar P."/>
            <person name="Natvig D.O."/>
            <person name="Lalanne C."/>
            <person name="Gautier V."/>
            <person name="Ament-Velasquez S.L."/>
            <person name="Kruys A."/>
            <person name="Hutchinson M.I."/>
            <person name="Powell A.J."/>
            <person name="Barry K."/>
            <person name="Miller A.N."/>
            <person name="Grigoriev I.V."/>
            <person name="Debuchy R."/>
            <person name="Gladieux P."/>
            <person name="Hiltunen Thoren M."/>
            <person name="Johannesson H."/>
        </authorList>
    </citation>
    <scope>NUCLEOTIDE SEQUENCE</scope>
    <source>
        <strain evidence="5">CBS 955.72</strain>
    </source>
</reference>
<dbReference type="PROSITE" id="PS00108">
    <property type="entry name" value="PROTEIN_KINASE_ST"/>
    <property type="match status" value="1"/>
</dbReference>
<keyword evidence="2" id="KW-0040">ANK repeat</keyword>
<keyword evidence="6" id="KW-1185">Reference proteome</keyword>
<dbReference type="GO" id="GO:0005524">
    <property type="term" value="F:ATP binding"/>
    <property type="evidence" value="ECO:0007669"/>
    <property type="project" value="InterPro"/>
</dbReference>
<keyword evidence="5" id="KW-0808">Transferase</keyword>
<feature type="compositionally biased region" description="Low complexity" evidence="3">
    <location>
        <begin position="7"/>
        <end position="22"/>
    </location>
</feature>
<comment type="caution">
    <text evidence="5">The sequence shown here is derived from an EMBL/GenBank/DDBJ whole genome shotgun (WGS) entry which is preliminary data.</text>
</comment>
<feature type="region of interest" description="Disordered" evidence="3">
    <location>
        <begin position="1"/>
        <end position="50"/>
    </location>
</feature>
<sequence length="1406" mass="154699">MTSYIYESAFSSGSESLSTGAAPSADDSTSHTPGVPTPQRSNRDGSSLAFSKTPEATQGLASFICHTAFLESRLQRGDKSAFFASKQARVSNRTRIGNGVSFVVDRAEVENISTQEAESSGKPTAKTVVIKTVREDRHHKDQWAEVLVEIRALLHEPIRYHPNIVRILDIRWDASIDTGSPFPNIIQEYATYGTLESLQKQSQPLPFSIKQKLCYDVGRGLSIVHACGFVHGDLKHENVLIFPNPYTEVPNQPFTAKLADFGGTVMDMSGDGTHRIPMHTFPFEAPEIFDRLTEEGAKKTDAYSYGMLIWRCMIDCEDILTVLGISSPGRVSDSKLRNNMKLFKLSDGLLEAALHNLASYFFSHKLPGTSFTLVTSALMFTLRGDPKQRALDRAQVRLRGMGPVDTYHYVGVKDEANQKTVENNRHKTPGRHGMDLDSVGFALGRLGNDYDAQNNLPGFRPDLPHPARSGFLFEPLILRKLLDRSQQEAMVREFELFADSPVLNDDDDLKPKPWSAAYFLFQSYLCGFGVSYSAEKACQWLRRAAEAQVETATTDYLAIAWFNRIHAALGVPNPYDAEKQFDNVFWGVVRGHRHCYEDSDVLMKASTSAGYSQTWIRKMEDADFLFRSLTSATGMPFFASRKLTRQWNLDDLAVLDSQIKEELGQAYDDCLRPAPGTDDDEADARPNDGYRFDKIFINHMGHGLLHLAASSGNLGAIKHLVQKYLCDINNKNQSHSDTALICACRCGRFSTTMWLLESGADPNGGSFCEESPLHCISGFSSEAEMDAVVAKLVAAGGDLEKHSEASRKDIRGIFADWEDSFSMTLTPLGRAVLRNSLPAVRVLLKHGASPMGKKVDRNRANISAMELAAVLTLPDILEDLIQKAEEVVFLFDECSMLDAARSDKITPYDPLSLHSRLVRCGVDYKTALKRTLRLLRDSSQMQGKAEEHPVGEHLCKEIALGNRDIVEALLGLGHPVEGSPEWRPIREAIKTNNTEIFQLLVEWGSPISFPEDGSKSLLHVFAERAPHTPRDVTIAEHLIDVFAIAVDPIVESQPSALLIAVQHGFHELADLLLSRGAGASLNTLHVIPSNPSTDSVSLLGLLVRSQTSFSVRAIRYLADIHKRPNSPHTKLAPLATAGEFSIVHALAMVPPTDWNSHGQISASIVQLVLDMFPTPTSLGSMAEHPIVGTPLTLAVLTAHAELVSALLASPGYRGDWNKVAKLEGAPAVAAGVAMAPVGLSQRLAVATLLQLEGMGSVAREKVAELRRRVEIARALIALEAALGTEAAAVSPTEQENLREVWGGVDFEARIQGLEGRLVSDFVMPEIRRDGEEVNLPVDLSVLTDEKPSNWTEGCEMTSEMSLRIFLKHFRKDNQMFGDGIVKAMSKLFNKRSYDSDGEGEGGKKGS</sequence>
<feature type="compositionally biased region" description="Polar residues" evidence="3">
    <location>
        <begin position="26"/>
        <end position="50"/>
    </location>
</feature>
<dbReference type="PANTHER" id="PTHR24198">
    <property type="entry name" value="ANKYRIN REPEAT AND PROTEIN KINASE DOMAIN-CONTAINING PROTEIN"/>
    <property type="match status" value="1"/>
</dbReference>
<dbReference type="InterPro" id="IPR008271">
    <property type="entry name" value="Ser/Thr_kinase_AS"/>
</dbReference>
<name>A0AAJ0HCG4_9PEZI</name>
<reference evidence="5" key="2">
    <citation type="submission" date="2023-06" db="EMBL/GenBank/DDBJ databases">
        <authorList>
            <consortium name="Lawrence Berkeley National Laboratory"/>
            <person name="Haridas S."/>
            <person name="Hensen N."/>
            <person name="Bonometti L."/>
            <person name="Westerberg I."/>
            <person name="Brannstrom I.O."/>
            <person name="Guillou S."/>
            <person name="Cros-Aarteil S."/>
            <person name="Calhoun S."/>
            <person name="Kuo A."/>
            <person name="Mondo S."/>
            <person name="Pangilinan J."/>
            <person name="Riley R."/>
            <person name="Labutti K."/>
            <person name="Andreopoulos B."/>
            <person name="Lipzen A."/>
            <person name="Chen C."/>
            <person name="Yanf M."/>
            <person name="Daum C."/>
            <person name="Ng V."/>
            <person name="Clum A."/>
            <person name="Steindorff A."/>
            <person name="Ohm R."/>
            <person name="Martin F."/>
            <person name="Silar P."/>
            <person name="Natvig D."/>
            <person name="Lalanne C."/>
            <person name="Gautier V."/>
            <person name="Ament-Velasquez S.L."/>
            <person name="Kruys A."/>
            <person name="Hutchinson M.I."/>
            <person name="Powell A.J."/>
            <person name="Barry K."/>
            <person name="Miller A.N."/>
            <person name="Grigoriev I.V."/>
            <person name="Debuchy R."/>
            <person name="Gladieux P."/>
            <person name="Thoren M.H."/>
            <person name="Johannesson H."/>
        </authorList>
    </citation>
    <scope>NUCLEOTIDE SEQUENCE</scope>
    <source>
        <strain evidence="5">CBS 955.72</strain>
    </source>
</reference>
<evidence type="ECO:0000259" key="4">
    <source>
        <dbReference type="PROSITE" id="PS50011"/>
    </source>
</evidence>
<dbReference type="Proteomes" id="UP001275084">
    <property type="component" value="Unassembled WGS sequence"/>
</dbReference>
<keyword evidence="1" id="KW-0677">Repeat</keyword>
<evidence type="ECO:0000313" key="6">
    <source>
        <dbReference type="Proteomes" id="UP001275084"/>
    </source>
</evidence>
<evidence type="ECO:0000256" key="2">
    <source>
        <dbReference type="ARBA" id="ARBA00023043"/>
    </source>
</evidence>
<evidence type="ECO:0000313" key="5">
    <source>
        <dbReference type="EMBL" id="KAK3347038.1"/>
    </source>
</evidence>
<feature type="domain" description="Protein kinase" evidence="4">
    <location>
        <begin position="90"/>
        <end position="410"/>
    </location>
</feature>
<dbReference type="Gene3D" id="1.10.510.10">
    <property type="entry name" value="Transferase(Phosphotransferase) domain 1"/>
    <property type="match status" value="1"/>
</dbReference>
<dbReference type="InterPro" id="IPR036770">
    <property type="entry name" value="Ankyrin_rpt-contain_sf"/>
</dbReference>
<keyword evidence="5" id="KW-0723">Serine/threonine-protein kinase</keyword>
<dbReference type="InterPro" id="IPR002110">
    <property type="entry name" value="Ankyrin_rpt"/>
</dbReference>
<keyword evidence="5" id="KW-0418">Kinase</keyword>
<dbReference type="PROSITE" id="PS50011">
    <property type="entry name" value="PROTEIN_KINASE_DOM"/>
    <property type="match status" value="1"/>
</dbReference>